<accession>A4BEA4</accession>
<dbReference type="InterPro" id="IPR047657">
    <property type="entry name" value="PmbA"/>
</dbReference>
<dbReference type="InterPro" id="IPR036059">
    <property type="entry name" value="TldD/PmbA_sf"/>
</dbReference>
<dbReference type="EMBL" id="AAOE01000009">
    <property type="protein sequence ID" value="EAR09582.1"/>
    <property type="molecule type" value="Genomic_DNA"/>
</dbReference>
<dbReference type="Pfam" id="PF19290">
    <property type="entry name" value="PmbA_TldD_2nd"/>
    <property type="match status" value="1"/>
</dbReference>
<dbReference type="AlphaFoldDB" id="A4BEA4"/>
<organism evidence="5 6">
    <name type="scientific">Reinekea blandensis MED297</name>
    <dbReference type="NCBI Taxonomy" id="314283"/>
    <lineage>
        <taxon>Bacteria</taxon>
        <taxon>Pseudomonadati</taxon>
        <taxon>Pseudomonadota</taxon>
        <taxon>Gammaproteobacteria</taxon>
        <taxon>Oceanospirillales</taxon>
        <taxon>Saccharospirillaceae</taxon>
        <taxon>Reinekea</taxon>
    </lineage>
</organism>
<evidence type="ECO:0000256" key="1">
    <source>
        <dbReference type="ARBA" id="ARBA00005836"/>
    </source>
</evidence>
<evidence type="ECO:0000313" key="6">
    <source>
        <dbReference type="Proteomes" id="UP000005953"/>
    </source>
</evidence>
<proteinExistence type="inferred from homology"/>
<dbReference type="InterPro" id="IPR002510">
    <property type="entry name" value="Metalloprtase-TldD/E_N"/>
</dbReference>
<dbReference type="InterPro" id="IPR045569">
    <property type="entry name" value="Metalloprtase-TldD/E_C"/>
</dbReference>
<dbReference type="GO" id="GO:0008237">
    <property type="term" value="F:metallopeptidase activity"/>
    <property type="evidence" value="ECO:0007669"/>
    <property type="project" value="InterPro"/>
</dbReference>
<dbReference type="STRING" id="314283.MED297_12662"/>
<evidence type="ECO:0000259" key="3">
    <source>
        <dbReference type="Pfam" id="PF19289"/>
    </source>
</evidence>
<dbReference type="RefSeq" id="WP_008042312.1">
    <property type="nucleotide sequence ID" value="NZ_CH724149.1"/>
</dbReference>
<dbReference type="Proteomes" id="UP000005953">
    <property type="component" value="Unassembled WGS sequence"/>
</dbReference>
<dbReference type="InterPro" id="IPR035068">
    <property type="entry name" value="TldD/PmbA_N"/>
</dbReference>
<feature type="domain" description="Metalloprotease TldD/E central" evidence="4">
    <location>
        <begin position="112"/>
        <end position="215"/>
    </location>
</feature>
<dbReference type="SUPFAM" id="SSF111283">
    <property type="entry name" value="Putative modulator of DNA gyrase, PmbA/TldD"/>
    <property type="match status" value="1"/>
</dbReference>
<dbReference type="PANTHER" id="PTHR43421:SF1">
    <property type="entry name" value="METALLOPROTEASE PMBA"/>
    <property type="match status" value="1"/>
</dbReference>
<dbReference type="Pfam" id="PF01523">
    <property type="entry name" value="PmbA_TldD_1st"/>
    <property type="match status" value="1"/>
</dbReference>
<evidence type="ECO:0000313" key="5">
    <source>
        <dbReference type="EMBL" id="EAR09582.1"/>
    </source>
</evidence>
<gene>
    <name evidence="5" type="ORF">MED297_12662</name>
</gene>
<dbReference type="GO" id="GO:0005829">
    <property type="term" value="C:cytosol"/>
    <property type="evidence" value="ECO:0007669"/>
    <property type="project" value="TreeGrafter"/>
</dbReference>
<dbReference type="Gene3D" id="3.30.2290.10">
    <property type="entry name" value="PmbA/TldD superfamily"/>
    <property type="match status" value="1"/>
</dbReference>
<protein>
    <submittedName>
        <fullName evidence="5">Putative PmbA-related protein</fullName>
    </submittedName>
</protein>
<dbReference type="PANTHER" id="PTHR43421">
    <property type="entry name" value="METALLOPROTEASE PMBA"/>
    <property type="match status" value="1"/>
</dbReference>
<reference evidence="5 6" key="1">
    <citation type="submission" date="2006-02" db="EMBL/GenBank/DDBJ databases">
        <authorList>
            <person name="Pinhassi J."/>
            <person name="Pedros-Alio C."/>
            <person name="Ferriera S."/>
            <person name="Johnson J."/>
            <person name="Kravitz S."/>
            <person name="Halpern A."/>
            <person name="Remington K."/>
            <person name="Beeson K."/>
            <person name="Tran B."/>
            <person name="Rogers Y.-H."/>
            <person name="Friedman R."/>
            <person name="Venter J.C."/>
        </authorList>
    </citation>
    <scope>NUCLEOTIDE SEQUENCE [LARGE SCALE GENOMIC DNA]</scope>
    <source>
        <strain evidence="5 6">MED297</strain>
    </source>
</reference>
<dbReference type="HOGENOM" id="CLU_026425_4_0_6"/>
<dbReference type="Pfam" id="PF19289">
    <property type="entry name" value="PmbA_TldD_3rd"/>
    <property type="match status" value="1"/>
</dbReference>
<dbReference type="GO" id="GO:0006508">
    <property type="term" value="P:proteolysis"/>
    <property type="evidence" value="ECO:0007669"/>
    <property type="project" value="InterPro"/>
</dbReference>
<comment type="caution">
    <text evidence="5">The sequence shown here is derived from an EMBL/GenBank/DDBJ whole genome shotgun (WGS) entry which is preliminary data.</text>
</comment>
<evidence type="ECO:0000259" key="4">
    <source>
        <dbReference type="Pfam" id="PF19290"/>
    </source>
</evidence>
<dbReference type="OrthoDB" id="9803618at2"/>
<name>A4BEA4_9GAMM</name>
<dbReference type="InterPro" id="IPR045570">
    <property type="entry name" value="Metalloprtase-TldD/E_cen_dom"/>
</dbReference>
<feature type="domain" description="Metalloprotease TldD/E C-terminal" evidence="3">
    <location>
        <begin position="223"/>
        <end position="442"/>
    </location>
</feature>
<keyword evidence="6" id="KW-1185">Reference proteome</keyword>
<evidence type="ECO:0000259" key="2">
    <source>
        <dbReference type="Pfam" id="PF01523"/>
    </source>
</evidence>
<comment type="similarity">
    <text evidence="1">Belongs to the peptidase U62 family.</text>
</comment>
<sequence>MTQQSVAERLLNWAKDAGAEADLIVNESRSLSLKALNGALEEHNANSALTLGLRVVHENRVGTAYSEATDEDALRFMLDQALMNARYSEARPEEQIAPVSALEKAPPEDLNPEDETEIETRIQFAIELESRLAGKERIRNVPYNGVSDVIRSREVYSTQGAAVMQSERMQYAYAMPLAADGDDTAMQAAMQAGRHFGDLDLDALIDLAYRRSTELLGAGPVATGHYDVLFDANVQAQLFQAFSQMWSGKWAQDGINPFRDRLGKTVFDDRLTIVDRPRVTDGLAYAAFDAEGVPTQETQLVKQGCLTTLIHNTATGRHFGVSSTGHAARTAKTSLNVGLHQLFVLPGPDSEADLSADTYLVISKLDGLHSGINPVSGEFSCGASGALYRDGERVQMVRGITVAGNLYKMLNQVRAVGDSVRWDDQKQSCMAPIRFMELAVSGA</sequence>
<feature type="domain" description="Metalloprotease TldD/E N-terminal" evidence="2">
    <location>
        <begin position="21"/>
        <end position="85"/>
    </location>
</feature>